<dbReference type="Gene3D" id="1.10.10.60">
    <property type="entry name" value="Homeodomain-like"/>
    <property type="match status" value="2"/>
</dbReference>
<dbReference type="Pfam" id="PF00072">
    <property type="entry name" value="Response_reg"/>
    <property type="match status" value="1"/>
</dbReference>
<evidence type="ECO:0000256" key="1">
    <source>
        <dbReference type="ARBA" id="ARBA00023015"/>
    </source>
</evidence>
<gene>
    <name evidence="7" type="ORF">V3851_04035</name>
</gene>
<protein>
    <submittedName>
        <fullName evidence="7">Response regulator</fullName>
    </submittedName>
</protein>
<feature type="modified residue" description="4-aspartylphosphate" evidence="4">
    <location>
        <position position="55"/>
    </location>
</feature>
<evidence type="ECO:0000313" key="8">
    <source>
        <dbReference type="Proteomes" id="UP001306950"/>
    </source>
</evidence>
<evidence type="ECO:0000313" key="7">
    <source>
        <dbReference type="EMBL" id="MEF2964991.1"/>
    </source>
</evidence>
<dbReference type="PROSITE" id="PS50110">
    <property type="entry name" value="RESPONSE_REGULATORY"/>
    <property type="match status" value="1"/>
</dbReference>
<keyword evidence="4" id="KW-0597">Phosphoprotein</keyword>
<dbReference type="PROSITE" id="PS01124">
    <property type="entry name" value="HTH_ARAC_FAMILY_2"/>
    <property type="match status" value="1"/>
</dbReference>
<feature type="domain" description="HTH araC/xylS-type" evidence="5">
    <location>
        <begin position="277"/>
        <end position="375"/>
    </location>
</feature>
<organism evidence="7 8">
    <name type="scientific">Paenibacillus haidiansis</name>
    <dbReference type="NCBI Taxonomy" id="1574488"/>
    <lineage>
        <taxon>Bacteria</taxon>
        <taxon>Bacillati</taxon>
        <taxon>Bacillota</taxon>
        <taxon>Bacilli</taxon>
        <taxon>Bacillales</taxon>
        <taxon>Paenibacillaceae</taxon>
        <taxon>Paenibacillus</taxon>
    </lineage>
</organism>
<keyword evidence="2" id="KW-0238">DNA-binding</keyword>
<proteinExistence type="predicted"/>
<dbReference type="InterPro" id="IPR011006">
    <property type="entry name" value="CheY-like_superfamily"/>
</dbReference>
<dbReference type="SUPFAM" id="SSF46689">
    <property type="entry name" value="Homeodomain-like"/>
    <property type="match status" value="2"/>
</dbReference>
<comment type="caution">
    <text evidence="7">The sequence shown here is derived from an EMBL/GenBank/DDBJ whole genome shotgun (WGS) entry which is preliminary data.</text>
</comment>
<dbReference type="PANTHER" id="PTHR43280:SF2">
    <property type="entry name" value="HTH-TYPE TRANSCRIPTIONAL REGULATOR EXSA"/>
    <property type="match status" value="1"/>
</dbReference>
<dbReference type="SMART" id="SM00448">
    <property type="entry name" value="REC"/>
    <property type="match status" value="1"/>
</dbReference>
<accession>A0ABU7VMJ0</accession>
<evidence type="ECO:0000256" key="2">
    <source>
        <dbReference type="ARBA" id="ARBA00023125"/>
    </source>
</evidence>
<dbReference type="Proteomes" id="UP001306950">
    <property type="component" value="Unassembled WGS sequence"/>
</dbReference>
<dbReference type="SMART" id="SM00342">
    <property type="entry name" value="HTH_ARAC"/>
    <property type="match status" value="1"/>
</dbReference>
<name>A0ABU7VMJ0_9BACL</name>
<evidence type="ECO:0000256" key="4">
    <source>
        <dbReference type="PROSITE-ProRule" id="PRU00169"/>
    </source>
</evidence>
<dbReference type="InterPro" id="IPR001789">
    <property type="entry name" value="Sig_transdc_resp-reg_receiver"/>
</dbReference>
<reference evidence="7 8" key="1">
    <citation type="submission" date="2024-02" db="EMBL/GenBank/DDBJ databases">
        <title>A nitrogen-fixing paenibacillus bacterium.</title>
        <authorList>
            <person name="Zhang W.L."/>
            <person name="Chen S.F."/>
        </authorList>
    </citation>
    <scope>NUCLEOTIDE SEQUENCE [LARGE SCALE GENOMIC DNA]</scope>
    <source>
        <strain evidence="7 8">M1</strain>
    </source>
</reference>
<dbReference type="CDD" id="cd17536">
    <property type="entry name" value="REC_YesN-like"/>
    <property type="match status" value="1"/>
</dbReference>
<keyword evidence="3" id="KW-0804">Transcription</keyword>
<dbReference type="InterPro" id="IPR009057">
    <property type="entry name" value="Homeodomain-like_sf"/>
</dbReference>
<evidence type="ECO:0000256" key="3">
    <source>
        <dbReference type="ARBA" id="ARBA00023163"/>
    </source>
</evidence>
<keyword evidence="1" id="KW-0805">Transcription regulation</keyword>
<keyword evidence="8" id="KW-1185">Reference proteome</keyword>
<dbReference type="SUPFAM" id="SSF52172">
    <property type="entry name" value="CheY-like"/>
    <property type="match status" value="1"/>
</dbReference>
<dbReference type="RefSeq" id="WP_331845184.1">
    <property type="nucleotide sequence ID" value="NZ_JAZHPZ010000001.1"/>
</dbReference>
<dbReference type="EMBL" id="JAZHPZ010000001">
    <property type="protein sequence ID" value="MEF2964991.1"/>
    <property type="molecule type" value="Genomic_DNA"/>
</dbReference>
<feature type="domain" description="Response regulatory" evidence="6">
    <location>
        <begin position="3"/>
        <end position="120"/>
    </location>
</feature>
<dbReference type="PANTHER" id="PTHR43280">
    <property type="entry name" value="ARAC-FAMILY TRANSCRIPTIONAL REGULATOR"/>
    <property type="match status" value="1"/>
</dbReference>
<sequence length="391" mass="45284">MIKVLIVDDDNLVRKGLISMLPWREYSMKVVGEAKNGEKALEFLAEHRVDLLLTDLAMPVMSGMELMRVVRKRYPHIAIVVLTLHQDFEYIQDCLRLGAIDYIAKVELETDSYDEVMGRIKDRILEDQMKLAISPVQEDDHQDYGWFYNARPDHKRTDAVPKSSLLSVSANENEDLLADLKKSGLALGWVHKSAEFEQFMNALKEAALPPAKLTAFLNSLLLEWNRIYTSVTHRRMELPETFGAWFEVEEWLHEARESLAAAIGKPQYSEEIKECIARAVQALHEELSDPVTASEMAKRVNMSRSYFSQCFKDIIGMTFNEYLRSIRMDKAKEYLQYTQKNIQWISEHTGYTDQKYFSRVFYERTGMLPSEYRQSCQSCRSGIQMSDLKGE</sequence>
<evidence type="ECO:0000259" key="6">
    <source>
        <dbReference type="PROSITE" id="PS50110"/>
    </source>
</evidence>
<dbReference type="Pfam" id="PF12833">
    <property type="entry name" value="HTH_18"/>
    <property type="match status" value="1"/>
</dbReference>
<evidence type="ECO:0000259" key="5">
    <source>
        <dbReference type="PROSITE" id="PS01124"/>
    </source>
</evidence>
<dbReference type="Gene3D" id="3.40.50.2300">
    <property type="match status" value="1"/>
</dbReference>
<dbReference type="InterPro" id="IPR018060">
    <property type="entry name" value="HTH_AraC"/>
</dbReference>